<evidence type="ECO:0000313" key="1">
    <source>
        <dbReference type="EMBL" id="CAB4138352.1"/>
    </source>
</evidence>
<protein>
    <submittedName>
        <fullName evidence="1">Uncharacterized protein</fullName>
    </submittedName>
</protein>
<name>A0A6J5LWW7_9CAUD</name>
<gene>
    <name evidence="1" type="ORF">UFOVP330_10</name>
</gene>
<sequence>MLGWLRQWREGRRAEEKRRLNESLARIRLEHERMAKDREKRDLYHGLGFDLDDNEQCWLRQAQLMKEHHDRLADLERAVEALRKGEA</sequence>
<dbReference type="EMBL" id="LR796344">
    <property type="protein sequence ID" value="CAB4138352.1"/>
    <property type="molecule type" value="Genomic_DNA"/>
</dbReference>
<proteinExistence type="predicted"/>
<accession>A0A6J5LWW7</accession>
<reference evidence="1" key="1">
    <citation type="submission" date="2020-04" db="EMBL/GenBank/DDBJ databases">
        <authorList>
            <person name="Chiriac C."/>
            <person name="Salcher M."/>
            <person name="Ghai R."/>
            <person name="Kavagutti S V."/>
        </authorList>
    </citation>
    <scope>NUCLEOTIDE SEQUENCE</scope>
</reference>
<organism evidence="1">
    <name type="scientific">uncultured Caudovirales phage</name>
    <dbReference type="NCBI Taxonomy" id="2100421"/>
    <lineage>
        <taxon>Viruses</taxon>
        <taxon>Duplodnaviria</taxon>
        <taxon>Heunggongvirae</taxon>
        <taxon>Uroviricota</taxon>
        <taxon>Caudoviricetes</taxon>
        <taxon>Peduoviridae</taxon>
        <taxon>Maltschvirus</taxon>
        <taxon>Maltschvirus maltsch</taxon>
    </lineage>
</organism>